<feature type="transmembrane region" description="Helical" evidence="6">
    <location>
        <begin position="12"/>
        <end position="32"/>
    </location>
</feature>
<feature type="transmembrane region" description="Helical" evidence="6">
    <location>
        <begin position="366"/>
        <end position="384"/>
    </location>
</feature>
<feature type="transmembrane region" description="Helical" evidence="6">
    <location>
        <begin position="85"/>
        <end position="108"/>
    </location>
</feature>
<keyword evidence="2" id="KW-1003">Cell membrane</keyword>
<dbReference type="AlphaFoldDB" id="A0A1F7UGJ5"/>
<keyword evidence="4 6" id="KW-1133">Transmembrane helix</keyword>
<dbReference type="STRING" id="1802397.A3J43_03740"/>
<organism evidence="7 8">
    <name type="scientific">Candidatus Uhrbacteria bacterium RIFCSPHIGHO2_12_FULL_54_23</name>
    <dbReference type="NCBI Taxonomy" id="1802397"/>
    <lineage>
        <taxon>Bacteria</taxon>
        <taxon>Candidatus Uhriibacteriota</taxon>
    </lineage>
</organism>
<proteinExistence type="predicted"/>
<evidence type="ECO:0000256" key="6">
    <source>
        <dbReference type="SAM" id="Phobius"/>
    </source>
</evidence>
<evidence type="ECO:0000313" key="8">
    <source>
        <dbReference type="Proteomes" id="UP000176604"/>
    </source>
</evidence>
<feature type="transmembrane region" description="Helical" evidence="6">
    <location>
        <begin position="446"/>
        <end position="464"/>
    </location>
</feature>
<feature type="transmembrane region" description="Helical" evidence="6">
    <location>
        <begin position="295"/>
        <end position="323"/>
    </location>
</feature>
<gene>
    <name evidence="7" type="ORF">A3J43_03740</name>
</gene>
<dbReference type="CDD" id="cd13128">
    <property type="entry name" value="MATE_Wzx_like"/>
    <property type="match status" value="1"/>
</dbReference>
<dbReference type="GO" id="GO:0005886">
    <property type="term" value="C:plasma membrane"/>
    <property type="evidence" value="ECO:0007669"/>
    <property type="project" value="UniProtKB-SubCell"/>
</dbReference>
<evidence type="ECO:0000256" key="1">
    <source>
        <dbReference type="ARBA" id="ARBA00004651"/>
    </source>
</evidence>
<evidence type="ECO:0000256" key="5">
    <source>
        <dbReference type="ARBA" id="ARBA00023136"/>
    </source>
</evidence>
<feature type="transmembrane region" description="Helical" evidence="6">
    <location>
        <begin position="145"/>
        <end position="166"/>
    </location>
</feature>
<protein>
    <submittedName>
        <fullName evidence="7">Uncharacterized protein</fullName>
    </submittedName>
</protein>
<keyword evidence="5 6" id="KW-0472">Membrane</keyword>
<dbReference type="InterPro" id="IPR050833">
    <property type="entry name" value="Poly_Biosynth_Transport"/>
</dbReference>
<reference evidence="7 8" key="1">
    <citation type="journal article" date="2016" name="Nat. Commun.">
        <title>Thousands of microbial genomes shed light on interconnected biogeochemical processes in an aquifer system.</title>
        <authorList>
            <person name="Anantharaman K."/>
            <person name="Brown C.T."/>
            <person name="Hug L.A."/>
            <person name="Sharon I."/>
            <person name="Castelle C.J."/>
            <person name="Probst A.J."/>
            <person name="Thomas B.C."/>
            <person name="Singh A."/>
            <person name="Wilkins M.J."/>
            <person name="Karaoz U."/>
            <person name="Brodie E.L."/>
            <person name="Williams K.H."/>
            <person name="Hubbard S.S."/>
            <person name="Banfield J.F."/>
        </authorList>
    </citation>
    <scope>NUCLEOTIDE SEQUENCE [LARGE SCALE GENOMIC DNA]</scope>
</reference>
<dbReference type="EMBL" id="MGEF01000059">
    <property type="protein sequence ID" value="OGL77389.1"/>
    <property type="molecule type" value="Genomic_DNA"/>
</dbReference>
<name>A0A1F7UGJ5_9BACT</name>
<feature type="transmembrane region" description="Helical" evidence="6">
    <location>
        <begin position="210"/>
        <end position="228"/>
    </location>
</feature>
<evidence type="ECO:0000256" key="4">
    <source>
        <dbReference type="ARBA" id="ARBA00022989"/>
    </source>
</evidence>
<feature type="transmembrane region" description="Helical" evidence="6">
    <location>
        <begin position="248"/>
        <end position="274"/>
    </location>
</feature>
<sequence length="487" mass="53322">MSLTRTIAHQTIIQIAAKIFSVVLGVLTIGFITRYLGQEGYGHYTTAISFVFFFAVVADLGLYFITITELGKPGVDAKEIFSNTFTIRICASLITMLAAAVIVLFFPYPAIVKQGVMIVTVSTLANLLDQLHVTIFQKHLKMYRVAIAEIVGKAAILAGSIIAIAYGASLLALLWVVAFGYVLHFFINFIGARRLLPYTLRVDLAVWKRILTRSWPVALSGLFVIIYFKMDTILLSLLRPAAVAQKEVGIYGAAYKVLEVLVTFPSVFLGLIMPQLAHAFAAGDRARFQRIFQKAFNFFSLITLPMVAVFLVLAEPIILLVAGPDFTVSAPVLKILIIATGIIYLTHLSVYGVVAIEQQRRMMPNYIIGAVGSVIAYLITIPRYSYFGAAWTTVAVELFIGIAATWVVWRIIPMHLHLSVLAKAACASVLMAAVIVFLHAGLWTSLAVGGFVYAAVLLLTKGITKAQIKEIMQLRTEPASPQEQSPS</sequence>
<evidence type="ECO:0000256" key="2">
    <source>
        <dbReference type="ARBA" id="ARBA00022475"/>
    </source>
</evidence>
<comment type="subcellular location">
    <subcellularLocation>
        <location evidence="1">Cell membrane</location>
        <topology evidence="1">Multi-pass membrane protein</topology>
    </subcellularLocation>
</comment>
<dbReference type="PANTHER" id="PTHR30250">
    <property type="entry name" value="PST FAMILY PREDICTED COLANIC ACID TRANSPORTER"/>
    <property type="match status" value="1"/>
</dbReference>
<dbReference type="Pfam" id="PF01943">
    <property type="entry name" value="Polysacc_synt"/>
    <property type="match status" value="1"/>
</dbReference>
<dbReference type="PANTHER" id="PTHR30250:SF11">
    <property type="entry name" value="O-ANTIGEN TRANSPORTER-RELATED"/>
    <property type="match status" value="1"/>
</dbReference>
<keyword evidence="3 6" id="KW-0812">Transmembrane</keyword>
<comment type="caution">
    <text evidence="7">The sequence shown here is derived from an EMBL/GenBank/DDBJ whole genome shotgun (WGS) entry which is preliminary data.</text>
</comment>
<evidence type="ECO:0000256" key="3">
    <source>
        <dbReference type="ARBA" id="ARBA00022692"/>
    </source>
</evidence>
<dbReference type="InterPro" id="IPR002797">
    <property type="entry name" value="Polysacc_synth"/>
</dbReference>
<feature type="transmembrane region" description="Helical" evidence="6">
    <location>
        <begin position="172"/>
        <end position="190"/>
    </location>
</feature>
<feature type="transmembrane region" description="Helical" evidence="6">
    <location>
        <begin position="421"/>
        <end position="440"/>
    </location>
</feature>
<evidence type="ECO:0000313" key="7">
    <source>
        <dbReference type="EMBL" id="OGL77389.1"/>
    </source>
</evidence>
<accession>A0A1F7UGJ5</accession>
<feature type="transmembrane region" description="Helical" evidence="6">
    <location>
        <begin position="335"/>
        <end position="354"/>
    </location>
</feature>
<feature type="transmembrane region" description="Helical" evidence="6">
    <location>
        <begin position="390"/>
        <end position="409"/>
    </location>
</feature>
<feature type="transmembrane region" description="Helical" evidence="6">
    <location>
        <begin position="44"/>
        <end position="65"/>
    </location>
</feature>
<dbReference type="Proteomes" id="UP000176604">
    <property type="component" value="Unassembled WGS sequence"/>
</dbReference>